<dbReference type="AlphaFoldDB" id="A0A6F8SMQ2"/>
<name>A0A6F8SMQ2_9ACTN</name>
<organism evidence="2 3">
    <name type="scientific">Adlercreutzia hattorii</name>
    <dbReference type="NCBI Taxonomy" id="2707299"/>
    <lineage>
        <taxon>Bacteria</taxon>
        <taxon>Bacillati</taxon>
        <taxon>Actinomycetota</taxon>
        <taxon>Coriobacteriia</taxon>
        <taxon>Eggerthellales</taxon>
        <taxon>Eggerthellaceae</taxon>
        <taxon>Adlercreutzia</taxon>
    </lineage>
</organism>
<gene>
    <name evidence="2" type="ORF">ADCFC_18720</name>
</gene>
<evidence type="ECO:0000313" key="2">
    <source>
        <dbReference type="EMBL" id="BCA89375.1"/>
    </source>
</evidence>
<protein>
    <submittedName>
        <fullName evidence="2">Uncharacterized protein</fullName>
    </submittedName>
</protein>
<evidence type="ECO:0000256" key="1">
    <source>
        <dbReference type="SAM" id="MobiDB-lite"/>
    </source>
</evidence>
<evidence type="ECO:0000313" key="3">
    <source>
        <dbReference type="Proteomes" id="UP000501727"/>
    </source>
</evidence>
<dbReference type="KEGG" id="ahat:ADCFC_19940"/>
<reference evidence="3" key="2">
    <citation type="submission" date="2020-03" db="EMBL/GenBank/DDBJ databases">
        <title>Complete Genome Sequence of Adlercreutzia sp. strain 8CFCBH1 Producing Equol, Isolated from Healthy Japanese Feces.</title>
        <authorList>
            <person name="Ogata Y."/>
            <person name="Sakamoto M."/>
            <person name="Ohkuma M."/>
            <person name="Hattori M."/>
            <person name="Suda W."/>
        </authorList>
    </citation>
    <scope>NUCLEOTIDE SEQUENCE [LARGE SCALE GENOMIC DNA]</scope>
    <source>
        <strain evidence="3">8CFCBH1</strain>
    </source>
</reference>
<feature type="region of interest" description="Disordered" evidence="1">
    <location>
        <begin position="1"/>
        <end position="21"/>
    </location>
</feature>
<accession>A0A6F8SMQ2</accession>
<proteinExistence type="predicted"/>
<keyword evidence="3" id="KW-1185">Reference proteome</keyword>
<sequence length="58" mass="6815">MSHGETQQDNEDYSKANRATTKTETSILVEKFVKDHYDEVFRYYARRLPSKEDAQDAT</sequence>
<dbReference type="EMBL" id="AP022829">
    <property type="protein sequence ID" value="BCA89375.1"/>
    <property type="molecule type" value="Genomic_DNA"/>
</dbReference>
<reference evidence="3" key="1">
    <citation type="journal article" date="2020" name="Microbiol. Resour. Announc.">
        <title>Complete Genome Sequence of Adlercreutzia sp. Strain 8CFCBH1, a Potent Producer of Equol, Isolated from Healthy Japanese Feces.</title>
        <authorList>
            <person name="Ogata Y."/>
            <person name="Sakamoto M."/>
            <person name="Ohkuma M."/>
            <person name="Hattori M."/>
            <person name="Suda W."/>
        </authorList>
    </citation>
    <scope>NUCLEOTIDE SEQUENCE [LARGE SCALE GENOMIC DNA]</scope>
    <source>
        <strain evidence="3">8CFCBH1</strain>
    </source>
</reference>
<dbReference type="Proteomes" id="UP000501727">
    <property type="component" value="Chromosome"/>
</dbReference>